<gene>
    <name evidence="6" type="primary">crp</name>
    <name evidence="6" type="ORF">AN618_22730</name>
</gene>
<dbReference type="CDD" id="cd00038">
    <property type="entry name" value="CAP_ED"/>
    <property type="match status" value="1"/>
</dbReference>
<evidence type="ECO:0000256" key="1">
    <source>
        <dbReference type="ARBA" id="ARBA00023015"/>
    </source>
</evidence>
<protein>
    <submittedName>
        <fullName evidence="6">cAMP-activated global transcriptional regulator CRP</fullName>
    </submittedName>
</protein>
<dbReference type="GO" id="GO:0003677">
    <property type="term" value="F:DNA binding"/>
    <property type="evidence" value="ECO:0007669"/>
    <property type="project" value="UniProtKB-KW"/>
</dbReference>
<dbReference type="PATRIC" id="fig|520764.3.peg.2445"/>
<dbReference type="InterPro" id="IPR036390">
    <property type="entry name" value="WH_DNA-bd_sf"/>
</dbReference>
<dbReference type="Pfam" id="PF00027">
    <property type="entry name" value="cNMP_binding"/>
    <property type="match status" value="1"/>
</dbReference>
<dbReference type="OrthoDB" id="8254501at2"/>
<evidence type="ECO:0000259" key="4">
    <source>
        <dbReference type="PROSITE" id="PS50042"/>
    </source>
</evidence>
<evidence type="ECO:0000313" key="6">
    <source>
        <dbReference type="EMBL" id="KXG74511.1"/>
    </source>
</evidence>
<dbReference type="EMBL" id="LOED01000046">
    <property type="protein sequence ID" value="KXG74511.1"/>
    <property type="molecule type" value="Genomic_DNA"/>
</dbReference>
<dbReference type="SMART" id="SM00419">
    <property type="entry name" value="HTH_CRP"/>
    <property type="match status" value="1"/>
</dbReference>
<organism evidence="6 7">
    <name type="scientific">Fervidicola ferrireducens</name>
    <dbReference type="NCBI Taxonomy" id="520764"/>
    <lineage>
        <taxon>Bacteria</taxon>
        <taxon>Bacillati</taxon>
        <taxon>Bacillota</taxon>
        <taxon>Clostridia</taxon>
        <taxon>Thermosediminibacterales</taxon>
        <taxon>Thermosediminibacteraceae</taxon>
        <taxon>Fervidicola</taxon>
    </lineage>
</organism>
<evidence type="ECO:0000256" key="3">
    <source>
        <dbReference type="ARBA" id="ARBA00023163"/>
    </source>
</evidence>
<keyword evidence="3" id="KW-0804">Transcription</keyword>
<evidence type="ECO:0000256" key="2">
    <source>
        <dbReference type="ARBA" id="ARBA00023125"/>
    </source>
</evidence>
<dbReference type="AlphaFoldDB" id="A0A140L1T6"/>
<dbReference type="PROSITE" id="PS50042">
    <property type="entry name" value="CNMP_BINDING_3"/>
    <property type="match status" value="1"/>
</dbReference>
<dbReference type="InParanoid" id="A0A140L1T6"/>
<dbReference type="InterPro" id="IPR000595">
    <property type="entry name" value="cNMP-bd_dom"/>
</dbReference>
<evidence type="ECO:0000313" key="7">
    <source>
        <dbReference type="Proteomes" id="UP000070427"/>
    </source>
</evidence>
<dbReference type="Gene3D" id="2.60.120.10">
    <property type="entry name" value="Jelly Rolls"/>
    <property type="match status" value="1"/>
</dbReference>
<name>A0A140L1T6_9FIRM</name>
<accession>A0A140L1T6</accession>
<dbReference type="Gene3D" id="1.10.10.10">
    <property type="entry name" value="Winged helix-like DNA-binding domain superfamily/Winged helix DNA-binding domain"/>
    <property type="match status" value="1"/>
</dbReference>
<dbReference type="PANTHER" id="PTHR24567">
    <property type="entry name" value="CRP FAMILY TRANSCRIPTIONAL REGULATORY PROTEIN"/>
    <property type="match status" value="1"/>
</dbReference>
<dbReference type="InterPro" id="IPR050397">
    <property type="entry name" value="Env_Response_Regulators"/>
</dbReference>
<keyword evidence="7" id="KW-1185">Reference proteome</keyword>
<dbReference type="GO" id="GO:0005829">
    <property type="term" value="C:cytosol"/>
    <property type="evidence" value="ECO:0007669"/>
    <property type="project" value="TreeGrafter"/>
</dbReference>
<dbReference type="PANTHER" id="PTHR24567:SF68">
    <property type="entry name" value="DNA-BINDING TRANSCRIPTIONAL DUAL REGULATOR CRP"/>
    <property type="match status" value="1"/>
</dbReference>
<dbReference type="InterPro" id="IPR014710">
    <property type="entry name" value="RmlC-like_jellyroll"/>
</dbReference>
<dbReference type="InterPro" id="IPR018490">
    <property type="entry name" value="cNMP-bd_dom_sf"/>
</dbReference>
<feature type="domain" description="Cyclic nucleotide-binding" evidence="4">
    <location>
        <begin position="38"/>
        <end position="131"/>
    </location>
</feature>
<sequence>MKDYYKKIFDIKRQEKMRNFFLDIAKGGSKKSYKKGEIIKINANEAYIAIVTKGRIKQSVFGDNGREKILYFLQPGEIFGEFAYLGGGEDMIVGQAMECSEISVLFEKELERIFTSNPEAYKYIAHSMCRKFRILMMQLCDLLFKDSLGRLCDVLLRLCCQQEKVLEKGHIIDIPLTHENIAQLIGCDRVTVTKGLNRLKKEGIIEISQKKILIKKIEKLEEFVG</sequence>
<dbReference type="GO" id="GO:0003700">
    <property type="term" value="F:DNA-binding transcription factor activity"/>
    <property type="evidence" value="ECO:0007669"/>
    <property type="project" value="TreeGrafter"/>
</dbReference>
<comment type="caution">
    <text evidence="6">The sequence shown here is derived from an EMBL/GenBank/DDBJ whole genome shotgun (WGS) entry which is preliminary data.</text>
</comment>
<dbReference type="RefSeq" id="WP_066355200.1">
    <property type="nucleotide sequence ID" value="NZ_LOED01000046.1"/>
</dbReference>
<reference evidence="6 7" key="1">
    <citation type="submission" date="2015-12" db="EMBL/GenBank/DDBJ databases">
        <title>Draft genome sequnece of Fervidicola ferrireducens strain Y170.</title>
        <authorList>
            <person name="Patel B.K."/>
        </authorList>
    </citation>
    <scope>NUCLEOTIDE SEQUENCE [LARGE SCALE GENOMIC DNA]</scope>
    <source>
        <strain evidence="6 7">Y170</strain>
    </source>
</reference>
<feature type="domain" description="HTH crp-type" evidence="5">
    <location>
        <begin position="145"/>
        <end position="218"/>
    </location>
</feature>
<dbReference type="SUPFAM" id="SSF46785">
    <property type="entry name" value="Winged helix' DNA-binding domain"/>
    <property type="match status" value="1"/>
</dbReference>
<keyword evidence="1" id="KW-0805">Transcription regulation</keyword>
<dbReference type="Proteomes" id="UP000070427">
    <property type="component" value="Unassembled WGS sequence"/>
</dbReference>
<keyword evidence="2" id="KW-0238">DNA-binding</keyword>
<dbReference type="SUPFAM" id="SSF51206">
    <property type="entry name" value="cAMP-binding domain-like"/>
    <property type="match status" value="1"/>
</dbReference>
<dbReference type="InterPro" id="IPR036388">
    <property type="entry name" value="WH-like_DNA-bd_sf"/>
</dbReference>
<dbReference type="Pfam" id="PF13545">
    <property type="entry name" value="HTH_Crp_2"/>
    <property type="match status" value="1"/>
</dbReference>
<dbReference type="PRINTS" id="PR00034">
    <property type="entry name" value="HTHCRP"/>
</dbReference>
<dbReference type="PROSITE" id="PS51063">
    <property type="entry name" value="HTH_CRP_2"/>
    <property type="match status" value="1"/>
</dbReference>
<dbReference type="STRING" id="520764.AN618_22730"/>
<evidence type="ECO:0000259" key="5">
    <source>
        <dbReference type="PROSITE" id="PS51063"/>
    </source>
</evidence>
<proteinExistence type="predicted"/>
<dbReference type="InterPro" id="IPR012318">
    <property type="entry name" value="HTH_CRP"/>
</dbReference>